<organism evidence="1 2">
    <name type="scientific">candidate division WWE3 bacterium RIFOXYA2_FULL_46_9</name>
    <dbReference type="NCBI Taxonomy" id="1802636"/>
    <lineage>
        <taxon>Bacteria</taxon>
        <taxon>Katanobacteria</taxon>
    </lineage>
</organism>
<dbReference type="AlphaFoldDB" id="A0A1F4W1R0"/>
<protein>
    <submittedName>
        <fullName evidence="1">Uncharacterized protein</fullName>
    </submittedName>
</protein>
<accession>A0A1F4W1R0</accession>
<dbReference type="EMBL" id="MEVT01000006">
    <property type="protein sequence ID" value="OGC63357.1"/>
    <property type="molecule type" value="Genomic_DNA"/>
</dbReference>
<reference evidence="1 2" key="1">
    <citation type="journal article" date="2016" name="Nat. Commun.">
        <title>Thousands of microbial genomes shed light on interconnected biogeochemical processes in an aquifer system.</title>
        <authorList>
            <person name="Anantharaman K."/>
            <person name="Brown C.T."/>
            <person name="Hug L.A."/>
            <person name="Sharon I."/>
            <person name="Castelle C.J."/>
            <person name="Probst A.J."/>
            <person name="Thomas B.C."/>
            <person name="Singh A."/>
            <person name="Wilkins M.J."/>
            <person name="Karaoz U."/>
            <person name="Brodie E.L."/>
            <person name="Williams K.H."/>
            <person name="Hubbard S.S."/>
            <person name="Banfield J.F."/>
        </authorList>
    </citation>
    <scope>NUCLEOTIDE SEQUENCE [LARGE SCALE GENOMIC DNA]</scope>
</reference>
<evidence type="ECO:0000313" key="1">
    <source>
        <dbReference type="EMBL" id="OGC63357.1"/>
    </source>
</evidence>
<evidence type="ECO:0000313" key="2">
    <source>
        <dbReference type="Proteomes" id="UP000176614"/>
    </source>
</evidence>
<comment type="caution">
    <text evidence="1">The sequence shown here is derived from an EMBL/GenBank/DDBJ whole genome shotgun (WGS) entry which is preliminary data.</text>
</comment>
<proteinExistence type="predicted"/>
<gene>
    <name evidence="1" type="ORF">A2264_01330</name>
</gene>
<sequence length="133" mass="14674">MEDTIGVLCPFTGKGNLPVPTSPVWAGSVPGENIWYFSHDEVESDGLADAVGHLMGEETDIRKTMRCIEALQNSGNLQRVGEWWFLRLPQLPRLELPSVADIVLAVADGTDIVSETRSKFETYAQQLQTALTQ</sequence>
<dbReference type="Proteomes" id="UP000176614">
    <property type="component" value="Unassembled WGS sequence"/>
</dbReference>
<name>A0A1F4W1R0_UNCKA</name>